<dbReference type="AlphaFoldDB" id="A0A165ZAJ1"/>
<evidence type="ECO:0000313" key="4">
    <source>
        <dbReference type="Proteomes" id="UP000077266"/>
    </source>
</evidence>
<feature type="compositionally biased region" description="Low complexity" evidence="1">
    <location>
        <begin position="294"/>
        <end position="318"/>
    </location>
</feature>
<evidence type="ECO:0000313" key="3">
    <source>
        <dbReference type="EMBL" id="KZV80879.1"/>
    </source>
</evidence>
<dbReference type="Pfam" id="PF03644">
    <property type="entry name" value="Glyco_hydro_85"/>
    <property type="match status" value="1"/>
</dbReference>
<name>A0A165ZAJ1_EXIGL</name>
<feature type="domain" description="Cytosolic endo-beta-N-acetylglucosaminidase TIM barrel" evidence="2">
    <location>
        <begin position="3"/>
        <end position="380"/>
    </location>
</feature>
<evidence type="ECO:0000259" key="2">
    <source>
        <dbReference type="Pfam" id="PF03644"/>
    </source>
</evidence>
<reference evidence="3 4" key="1">
    <citation type="journal article" date="2016" name="Mol. Biol. Evol.">
        <title>Comparative Genomics of Early-Diverging Mushroom-Forming Fungi Provides Insights into the Origins of Lignocellulose Decay Capabilities.</title>
        <authorList>
            <person name="Nagy L.G."/>
            <person name="Riley R."/>
            <person name="Tritt A."/>
            <person name="Adam C."/>
            <person name="Daum C."/>
            <person name="Floudas D."/>
            <person name="Sun H."/>
            <person name="Yadav J.S."/>
            <person name="Pangilinan J."/>
            <person name="Larsson K.H."/>
            <person name="Matsuura K."/>
            <person name="Barry K."/>
            <person name="Labutti K."/>
            <person name="Kuo R."/>
            <person name="Ohm R.A."/>
            <person name="Bhattacharya S.S."/>
            <person name="Shirouzu T."/>
            <person name="Yoshinaga Y."/>
            <person name="Martin F.M."/>
            <person name="Grigoriev I.V."/>
            <person name="Hibbett D.S."/>
        </authorList>
    </citation>
    <scope>NUCLEOTIDE SEQUENCE [LARGE SCALE GENOMIC DNA]</scope>
    <source>
        <strain evidence="3 4">HHB12029</strain>
    </source>
</reference>
<dbReference type="InterPro" id="IPR005201">
    <property type="entry name" value="TIM_ENGase"/>
</dbReference>
<dbReference type="InterPro" id="IPR032979">
    <property type="entry name" value="ENGase"/>
</dbReference>
<dbReference type="Proteomes" id="UP000077266">
    <property type="component" value="Unassembled WGS sequence"/>
</dbReference>
<dbReference type="OrthoDB" id="284473at2759"/>
<dbReference type="PANTHER" id="PTHR13246">
    <property type="entry name" value="ENDO BETA N-ACETYLGLUCOSAMINIDASE"/>
    <property type="match status" value="1"/>
</dbReference>
<accession>A0A165ZAJ1</accession>
<dbReference type="Gene3D" id="2.60.120.260">
    <property type="entry name" value="Galactose-binding domain-like"/>
    <property type="match status" value="1"/>
</dbReference>
<evidence type="ECO:0000256" key="1">
    <source>
        <dbReference type="SAM" id="MobiDB-lite"/>
    </source>
</evidence>
<dbReference type="Gene3D" id="3.20.20.80">
    <property type="entry name" value="Glycosidases"/>
    <property type="match status" value="1"/>
</dbReference>
<dbReference type="InParanoid" id="A0A165ZAJ1"/>
<dbReference type="GO" id="GO:0005829">
    <property type="term" value="C:cytosol"/>
    <property type="evidence" value="ECO:0007669"/>
    <property type="project" value="UniProtKB-SubCell"/>
</dbReference>
<organism evidence="3 4">
    <name type="scientific">Exidia glandulosa HHB12029</name>
    <dbReference type="NCBI Taxonomy" id="1314781"/>
    <lineage>
        <taxon>Eukaryota</taxon>
        <taxon>Fungi</taxon>
        <taxon>Dikarya</taxon>
        <taxon>Basidiomycota</taxon>
        <taxon>Agaricomycotina</taxon>
        <taxon>Agaricomycetes</taxon>
        <taxon>Auriculariales</taxon>
        <taxon>Exidiaceae</taxon>
        <taxon>Exidia</taxon>
    </lineage>
</organism>
<dbReference type="EMBL" id="KV426439">
    <property type="protein sequence ID" value="KZV80879.1"/>
    <property type="molecule type" value="Genomic_DNA"/>
</dbReference>
<protein>
    <recommendedName>
        <fullName evidence="2">Cytosolic endo-beta-N-acetylglucosaminidase TIM barrel domain-containing protein</fullName>
    </recommendedName>
</protein>
<proteinExistence type="predicted"/>
<dbReference type="PANTHER" id="PTHR13246:SF1">
    <property type="entry name" value="CYTOSOLIC ENDO-BETA-N-ACETYLGLUCOSAMINIDASE"/>
    <property type="match status" value="1"/>
</dbReference>
<gene>
    <name evidence="3" type="ORF">EXIGLDRAFT_732135</name>
</gene>
<feature type="region of interest" description="Disordered" evidence="1">
    <location>
        <begin position="176"/>
        <end position="197"/>
    </location>
</feature>
<feature type="region of interest" description="Disordered" evidence="1">
    <location>
        <begin position="277"/>
        <end position="332"/>
    </location>
</feature>
<feature type="compositionally biased region" description="Acidic residues" evidence="1">
    <location>
        <begin position="323"/>
        <end position="332"/>
    </location>
</feature>
<sequence length="554" mass="61104">MGYTFNFWPCVDTFIYFSHYRVAPPPASWITAAHREGVPILGTLIFEWDESKPDISLLTSHGRLYASLLARLAHERGFDGWLLNVEVALPGGRPHAEKLLEWIGELKSEMRALVGEDAQVIWYDSVTDAGHLAWQDRLCAANAPFFAAAGQLFTNYTWAGHYPMLSAQYVRDMDRHQHPHPYASGAPEATATSASRASTTSTLDIYTGIDIWGRGTHGGGGFKSHWALDHIRAAGTSTALFAPAWTWESQEERWTQEQGGGGGWEGWWARERRFWIGDRDRGKTPPGTGVPRPSDVSTTDVRSASDTTDASSSSSSTPAPAPPEDEGADEEQPDLELEIMPGFFPALCNHTPYRPIAHFHPALPTYLPFSTTFCPGTGRHTFARGEKVGGAWTDMARQDWSYMGEGDVHSSLYLEVGWEGGAVRVSGEDGTFVGVREIAFEDPDNEVETLVEAEVVFKSVLAKVKVVPAFSDPAVEEQEDEEVEELELENGWRRIRIRARLQLAKTGTMSVMFGVRVRLEDAREDVGAGEVLLGALSVKEVCLYSDVNGLSRPS</sequence>
<dbReference type="STRING" id="1314781.A0A165ZAJ1"/>
<keyword evidence="4" id="KW-1185">Reference proteome</keyword>
<dbReference type="GO" id="GO:0033925">
    <property type="term" value="F:mannosyl-glycoprotein endo-beta-N-acetylglucosaminidase activity"/>
    <property type="evidence" value="ECO:0007669"/>
    <property type="project" value="UniProtKB-EC"/>
</dbReference>